<keyword evidence="9 16" id="KW-0521">NADP</keyword>
<dbReference type="PROSITE" id="PS00318">
    <property type="entry name" value="HMG_COA_REDUCTASE_2"/>
    <property type="match status" value="1"/>
</dbReference>
<keyword evidence="12" id="KW-0496">Mitochondrion</keyword>
<dbReference type="InterPro" id="IPR023076">
    <property type="entry name" value="HMG_CoA_Rdtase_CS"/>
</dbReference>
<dbReference type="CDD" id="cd00643">
    <property type="entry name" value="HMG-CoA_reductase_classI"/>
    <property type="match status" value="1"/>
</dbReference>
<keyword evidence="6" id="KW-0934">Plastid</keyword>
<protein>
    <recommendedName>
        <fullName evidence="16">3-hydroxy-3-methylglutaryl coenzyme A reductase</fullName>
        <shortName evidence="16">HMG-CoA reductase</shortName>
        <ecNumber evidence="16">1.1.1.34</ecNumber>
    </recommendedName>
</protein>
<dbReference type="GO" id="GO:0005778">
    <property type="term" value="C:peroxisomal membrane"/>
    <property type="evidence" value="ECO:0007669"/>
    <property type="project" value="TreeGrafter"/>
</dbReference>
<dbReference type="Pfam" id="PF00368">
    <property type="entry name" value="HMG-CoA_red"/>
    <property type="match status" value="1"/>
</dbReference>
<evidence type="ECO:0000256" key="1">
    <source>
        <dbReference type="ARBA" id="ARBA00004225"/>
    </source>
</evidence>
<dbReference type="InterPro" id="IPR004554">
    <property type="entry name" value="HMG_CoA_Rdtase_eu_arc"/>
</dbReference>
<dbReference type="InterPro" id="IPR023213">
    <property type="entry name" value="CAT-like_dom_sf"/>
</dbReference>
<dbReference type="InterPro" id="IPR002202">
    <property type="entry name" value="HMG_CoA_Rdtase"/>
</dbReference>
<keyword evidence="7 16" id="KW-0812">Transmembrane</keyword>
<evidence type="ECO:0000313" key="18">
    <source>
        <dbReference type="EMBL" id="VFU61698.1"/>
    </source>
</evidence>
<dbReference type="FunFam" id="3.90.770.10:FF:000001">
    <property type="entry name" value="3-hydroxy-3-methylglutaryl coenzyme A reductase"/>
    <property type="match status" value="1"/>
</dbReference>
<dbReference type="PANTHER" id="PTHR10572:SF24">
    <property type="entry name" value="3-HYDROXY-3-METHYLGLUTARYL-COENZYME A REDUCTASE"/>
    <property type="match status" value="1"/>
</dbReference>
<keyword evidence="10 16" id="KW-1133">Transmembrane helix</keyword>
<dbReference type="GO" id="GO:0031966">
    <property type="term" value="C:mitochondrial membrane"/>
    <property type="evidence" value="ECO:0007669"/>
    <property type="project" value="UniProtKB-SubCell"/>
</dbReference>
<evidence type="ECO:0000256" key="6">
    <source>
        <dbReference type="ARBA" id="ARBA00022640"/>
    </source>
</evidence>
<gene>
    <name evidence="18" type="ORF">SVIM_LOCUS462240</name>
</gene>
<comment type="subcellular location">
    <subcellularLocation>
        <location evidence="3 16">Endoplasmic reticulum membrane</location>
        <topology evidence="3 16">Multi-pass membrane protein</topology>
    </subcellularLocation>
    <subcellularLocation>
        <location evidence="1">Mitochondrion membrane</location>
        <topology evidence="1">Multi-pass membrane protein</topology>
    </subcellularLocation>
    <subcellularLocation>
        <location evidence="2">Plastid membrane</location>
        <topology evidence="2">Multi-pass membrane protein</topology>
    </subcellularLocation>
</comment>
<dbReference type="PANTHER" id="PTHR10572">
    <property type="entry name" value="3-HYDROXY-3-METHYLGLUTARYL-COENZYME A REDUCTASE"/>
    <property type="match status" value="1"/>
</dbReference>
<dbReference type="UniPathway" id="UPA00058">
    <property type="reaction ID" value="UER00103"/>
</dbReference>
<dbReference type="NCBIfam" id="TIGR00533">
    <property type="entry name" value="HMG_CoA_R_NADP"/>
    <property type="match status" value="1"/>
</dbReference>
<feature type="region of interest" description="Disordered" evidence="17">
    <location>
        <begin position="584"/>
        <end position="621"/>
    </location>
</feature>
<dbReference type="Pfam" id="PF02458">
    <property type="entry name" value="Transferase"/>
    <property type="match status" value="1"/>
</dbReference>
<reference evidence="18" key="1">
    <citation type="submission" date="2019-03" db="EMBL/GenBank/DDBJ databases">
        <authorList>
            <person name="Mank J."/>
            <person name="Almeida P."/>
        </authorList>
    </citation>
    <scope>NUCLEOTIDE SEQUENCE</scope>
    <source>
        <strain evidence="18">78183</strain>
    </source>
</reference>
<comment type="similarity">
    <text evidence="5 16">Belongs to the HMG-CoA reductase family.</text>
</comment>
<dbReference type="Gene3D" id="3.90.770.10">
    <property type="entry name" value="3-hydroxy-3-methylglutaryl-coenzyme A Reductase, Chain A, domain 2"/>
    <property type="match status" value="1"/>
</dbReference>
<dbReference type="GO" id="GO:0016126">
    <property type="term" value="P:sterol biosynthetic process"/>
    <property type="evidence" value="ECO:0007669"/>
    <property type="project" value="UniProtKB-ARBA"/>
</dbReference>
<keyword evidence="15" id="KW-0414">Isoprene biosynthesis</keyword>
<keyword evidence="8 16" id="KW-0256">Endoplasmic reticulum</keyword>
<dbReference type="SUPFAM" id="SSF56542">
    <property type="entry name" value="Substrate-binding domain of HMG-CoA reductase"/>
    <property type="match status" value="1"/>
</dbReference>
<evidence type="ECO:0000256" key="3">
    <source>
        <dbReference type="ARBA" id="ARBA00004477"/>
    </source>
</evidence>
<evidence type="ECO:0000256" key="9">
    <source>
        <dbReference type="ARBA" id="ARBA00022857"/>
    </source>
</evidence>
<comment type="pathway">
    <text evidence="4 16">Metabolic intermediate biosynthesis; (R)-mevalonate biosynthesis; (R)-mevalonate from acetyl-CoA: step 3/3.</text>
</comment>
<dbReference type="AlphaFoldDB" id="A0A6N2N4M5"/>
<dbReference type="PROSITE" id="PS50065">
    <property type="entry name" value="HMG_COA_REDUCTASE_4"/>
    <property type="match status" value="1"/>
</dbReference>
<dbReference type="FunFam" id="1.10.3270.10:FF:000002">
    <property type="entry name" value="3-hydroxy-3-methylglutaryl coenzyme A reductase"/>
    <property type="match status" value="1"/>
</dbReference>
<dbReference type="GO" id="GO:0015936">
    <property type="term" value="P:coenzyme A metabolic process"/>
    <property type="evidence" value="ECO:0007669"/>
    <property type="project" value="InterPro"/>
</dbReference>
<evidence type="ECO:0000256" key="10">
    <source>
        <dbReference type="ARBA" id="ARBA00022989"/>
    </source>
</evidence>
<evidence type="ECO:0000256" key="4">
    <source>
        <dbReference type="ARBA" id="ARBA00005084"/>
    </source>
</evidence>
<dbReference type="SUPFAM" id="SSF55035">
    <property type="entry name" value="NAD-binding domain of HMG-CoA reductase"/>
    <property type="match status" value="1"/>
</dbReference>
<evidence type="ECO:0000256" key="5">
    <source>
        <dbReference type="ARBA" id="ARBA00007661"/>
    </source>
</evidence>
<name>A0A6N2N4M5_SALVM</name>
<evidence type="ECO:0000256" key="7">
    <source>
        <dbReference type="ARBA" id="ARBA00022692"/>
    </source>
</evidence>
<keyword evidence="11 16" id="KW-0560">Oxidoreductase</keyword>
<feature type="compositionally biased region" description="Polar residues" evidence="17">
    <location>
        <begin position="855"/>
        <end position="869"/>
    </location>
</feature>
<dbReference type="GO" id="GO:0004420">
    <property type="term" value="F:hydroxymethylglutaryl-CoA reductase (NADPH) activity"/>
    <property type="evidence" value="ECO:0007669"/>
    <property type="project" value="UniProtKB-EC"/>
</dbReference>
<comment type="catalytic activity">
    <reaction evidence="16">
        <text>(R)-mevalonate + 2 NADP(+) + CoA = (3S)-3-hydroxy-3-methylglutaryl-CoA + 2 NADPH + 2 H(+)</text>
        <dbReference type="Rhea" id="RHEA:15989"/>
        <dbReference type="ChEBI" id="CHEBI:15378"/>
        <dbReference type="ChEBI" id="CHEBI:36464"/>
        <dbReference type="ChEBI" id="CHEBI:43074"/>
        <dbReference type="ChEBI" id="CHEBI:57287"/>
        <dbReference type="ChEBI" id="CHEBI:57783"/>
        <dbReference type="ChEBI" id="CHEBI:58349"/>
        <dbReference type="EC" id="1.1.1.34"/>
    </reaction>
</comment>
<dbReference type="GO" id="GO:0005789">
    <property type="term" value="C:endoplasmic reticulum membrane"/>
    <property type="evidence" value="ECO:0007669"/>
    <property type="project" value="UniProtKB-SubCell"/>
</dbReference>
<evidence type="ECO:0000256" key="15">
    <source>
        <dbReference type="ARBA" id="ARBA00023229"/>
    </source>
</evidence>
<dbReference type="GO" id="GO:0042170">
    <property type="term" value="C:plastid membrane"/>
    <property type="evidence" value="ECO:0007669"/>
    <property type="project" value="UniProtKB-SubCell"/>
</dbReference>
<feature type="region of interest" description="Disordered" evidence="17">
    <location>
        <begin position="855"/>
        <end position="883"/>
    </location>
</feature>
<evidence type="ECO:0000256" key="11">
    <source>
        <dbReference type="ARBA" id="ARBA00023002"/>
    </source>
</evidence>
<evidence type="ECO:0000256" key="2">
    <source>
        <dbReference type="ARBA" id="ARBA00004446"/>
    </source>
</evidence>
<dbReference type="PRINTS" id="PR00071">
    <property type="entry name" value="HMGCOARDTASE"/>
</dbReference>
<sequence length="1125" mass="122035">MDTDASAPILKPYHRHHHDHHNSPTPVKASDALPLPLYLTNGLFFGLFFSVAYFLLHRWREKIRNSTPLHIITFPEIVGIVCLAASIIYLLGFFGIGFVQSCISRGSHDSWDVEEDNGGGCSPEEPPTCTLAPISRAKVVAPTIQEPFLSGDDDEVIKGVVSGTIPSYSLESKLGDCKRAAAIRREALQRMTGRSMEGLPLEGFDYESILGQCCEMPVGFVQIPVGIAGPLLLNGKEYMVPMATTEGCLVASTNRGCKAIYASGGASSVLLKDAMTRAPVVRFGTAKRAAELKFFVEDPANFDTLSVAFNRSSRFGRLQNIKCTVAGKNLYMRFGCSTGDAMGMNMVSKGVQNVLDYLQPDFPDMEIIGISGNYCSDKKPAAVNWIEGRGKSVVCEAIINEEVVKKVLKTNIDTLVELNMLKNLTGSAMAGALGGFNAHASNIVSAVFIATGQDPAQNVESSHCITMMESVNDGKDLHISVTMPSIEVGTVGGGTQLASQSACLNLLGVKGASKDSPGSNSRLLASIVAGSVLAGELSLMSAIAAGQLVRSHMKYNRSSKDMELSTLLNQLFFPLHASTRPLLTQLRKNPIRSQGKGKPRPNTTQLRKSTDGIGSGGFLKQPLPKKKNEIMASTIPVKVVEVCQVAPPYESPYSAVEVSLPLTFLDIIWLKFHPLERIFSYELTDLTPTVFNSEILPKLKNSLSLTLLRFLPVAGNITWPSHSAKPIILYTPQDGVSLTVAESNNAADFDDLSSNEMHDAIVSHPYVPRLSASDKKVPVLALQITLFPNKGFSIGCAVHHAALDGKSSILFMKAWAHLCKNSSCLLPAELIPFFDRTAFQDPEGIDIECLNSRSSSMNQADGGSDSNARSLKPIPPTEVEPNSARATFNFSREDIRKLRERILSQLDKVSDRKDAEPIHLSSFAITLSYALVCLVKARGLKSDEKMMFGFAADCRARLDPPIPTNYSGNCISFCADVLIAGPAMQDDGILFVARKVSELIKGIEKTTLEVEKDKVEKFMVPDLDAPLVGVAGSARFEVYGVDFGWGRPKNVEVTSIDRTGAISMAESKADSGGVEIGLVLKKDVMGIFKNLKYRFLSTYELNQNHSKAINITLFCELTRLEVLGI</sequence>
<dbReference type="InterPro" id="IPR009023">
    <property type="entry name" value="HMG_CoA_Rdtase_NAD(P)-bd_sf"/>
</dbReference>
<keyword evidence="14" id="KW-0325">Glycoprotein</keyword>
<proteinExistence type="inferred from homology"/>
<dbReference type="Gene3D" id="1.10.3270.10">
    <property type="entry name" value="HMGR, N-terminal domain"/>
    <property type="match status" value="1"/>
</dbReference>
<evidence type="ECO:0000256" key="12">
    <source>
        <dbReference type="ARBA" id="ARBA00023128"/>
    </source>
</evidence>
<evidence type="ECO:0000256" key="17">
    <source>
        <dbReference type="SAM" id="MobiDB-lite"/>
    </source>
</evidence>
<dbReference type="InterPro" id="IPR009029">
    <property type="entry name" value="HMG_CoA_Rdtase_sub-bd_dom_sf"/>
</dbReference>
<dbReference type="InterPro" id="IPR023074">
    <property type="entry name" value="HMG_CoA_Rdtase_cat_sf"/>
</dbReference>
<dbReference type="InterPro" id="IPR023282">
    <property type="entry name" value="HMG_CoA_Rdtase_N"/>
</dbReference>
<dbReference type="Gene3D" id="3.30.70.420">
    <property type="entry name" value="Hydroxymethylglutaryl-CoA reductase, class I/II, NAD/NADP-binding domain"/>
    <property type="match status" value="1"/>
</dbReference>
<evidence type="ECO:0000256" key="16">
    <source>
        <dbReference type="RuleBase" id="RU361219"/>
    </source>
</evidence>
<evidence type="ECO:0000256" key="13">
    <source>
        <dbReference type="ARBA" id="ARBA00023136"/>
    </source>
</evidence>
<keyword evidence="13 16" id="KW-0472">Membrane</keyword>
<feature type="transmembrane region" description="Helical" evidence="16">
    <location>
        <begin position="35"/>
        <end position="56"/>
    </location>
</feature>
<organism evidence="18">
    <name type="scientific">Salix viminalis</name>
    <name type="common">Common osier</name>
    <name type="synonym">Basket willow</name>
    <dbReference type="NCBI Taxonomy" id="40686"/>
    <lineage>
        <taxon>Eukaryota</taxon>
        <taxon>Viridiplantae</taxon>
        <taxon>Streptophyta</taxon>
        <taxon>Embryophyta</taxon>
        <taxon>Tracheophyta</taxon>
        <taxon>Spermatophyta</taxon>
        <taxon>Magnoliopsida</taxon>
        <taxon>eudicotyledons</taxon>
        <taxon>Gunneridae</taxon>
        <taxon>Pentapetalae</taxon>
        <taxon>rosids</taxon>
        <taxon>fabids</taxon>
        <taxon>Malpighiales</taxon>
        <taxon>Salicaceae</taxon>
        <taxon>Saliceae</taxon>
        <taxon>Salix</taxon>
    </lineage>
</organism>
<dbReference type="GO" id="GO:0008299">
    <property type="term" value="P:isoprenoid biosynthetic process"/>
    <property type="evidence" value="ECO:0007669"/>
    <property type="project" value="UniProtKB-KW"/>
</dbReference>
<evidence type="ECO:0000256" key="14">
    <source>
        <dbReference type="ARBA" id="ARBA00023180"/>
    </source>
</evidence>
<dbReference type="PROSITE" id="PS00066">
    <property type="entry name" value="HMG_COA_REDUCTASE_1"/>
    <property type="match status" value="1"/>
</dbReference>
<evidence type="ECO:0000256" key="8">
    <source>
        <dbReference type="ARBA" id="ARBA00022824"/>
    </source>
</evidence>
<feature type="transmembrane region" description="Helical" evidence="16">
    <location>
        <begin position="77"/>
        <end position="99"/>
    </location>
</feature>
<dbReference type="EMBL" id="CAADRP010002129">
    <property type="protein sequence ID" value="VFU61698.1"/>
    <property type="molecule type" value="Genomic_DNA"/>
</dbReference>
<dbReference type="PROSITE" id="PS01192">
    <property type="entry name" value="HMG_COA_REDUCTASE_3"/>
    <property type="match status" value="1"/>
</dbReference>
<dbReference type="EC" id="1.1.1.34" evidence="16"/>
<accession>A0A6N2N4M5</accession>
<dbReference type="FunFam" id="3.30.70.420:FF:000001">
    <property type="entry name" value="3-hydroxy-3-methylglutaryl coenzyme A reductase"/>
    <property type="match status" value="1"/>
</dbReference>
<dbReference type="Gene3D" id="3.30.559.10">
    <property type="entry name" value="Chloramphenicol acetyltransferase-like domain"/>
    <property type="match status" value="2"/>
</dbReference>